<reference evidence="1 2" key="1">
    <citation type="submission" date="2019-07" db="EMBL/GenBank/DDBJ databases">
        <title>Whole genome shotgun sequence of Adhaeribacter aerolatus NBRC 106133.</title>
        <authorList>
            <person name="Hosoyama A."/>
            <person name="Uohara A."/>
            <person name="Ohji S."/>
            <person name="Ichikawa N."/>
        </authorList>
    </citation>
    <scope>NUCLEOTIDE SEQUENCE [LARGE SCALE GENOMIC DNA]</scope>
    <source>
        <strain evidence="1 2">NBRC 106133</strain>
    </source>
</reference>
<protein>
    <recommendedName>
        <fullName evidence="3">Lipoprotein</fullName>
    </recommendedName>
</protein>
<keyword evidence="2" id="KW-1185">Reference proteome</keyword>
<evidence type="ECO:0008006" key="3">
    <source>
        <dbReference type="Google" id="ProtNLM"/>
    </source>
</evidence>
<accession>A0A512B4C6</accession>
<dbReference type="AlphaFoldDB" id="A0A512B4C6"/>
<evidence type="ECO:0000313" key="2">
    <source>
        <dbReference type="Proteomes" id="UP000321532"/>
    </source>
</evidence>
<dbReference type="EMBL" id="BJYS01000044">
    <property type="protein sequence ID" value="GEO06809.1"/>
    <property type="molecule type" value="Genomic_DNA"/>
</dbReference>
<proteinExistence type="predicted"/>
<dbReference type="RefSeq" id="WP_146903636.1">
    <property type="nucleotide sequence ID" value="NZ_BJYS01000044.1"/>
</dbReference>
<gene>
    <name evidence="1" type="ORF">AAE02nite_44730</name>
</gene>
<sequence>MARLPSAYLWLLSLLFITGCANTRLVSLHSSDNIQHHTATRVNYLWGLVQPKDIPAQCESQSICQVVTQTNLGYILLSAATLGIVVPQKVVWDCCPPVEKEEKL</sequence>
<comment type="caution">
    <text evidence="1">The sequence shown here is derived from an EMBL/GenBank/DDBJ whole genome shotgun (WGS) entry which is preliminary data.</text>
</comment>
<organism evidence="1 2">
    <name type="scientific">Adhaeribacter aerolatus</name>
    <dbReference type="NCBI Taxonomy" id="670289"/>
    <lineage>
        <taxon>Bacteria</taxon>
        <taxon>Pseudomonadati</taxon>
        <taxon>Bacteroidota</taxon>
        <taxon>Cytophagia</taxon>
        <taxon>Cytophagales</taxon>
        <taxon>Hymenobacteraceae</taxon>
        <taxon>Adhaeribacter</taxon>
    </lineage>
</organism>
<evidence type="ECO:0000313" key="1">
    <source>
        <dbReference type="EMBL" id="GEO06809.1"/>
    </source>
</evidence>
<dbReference type="OrthoDB" id="1437492at2"/>
<dbReference type="PROSITE" id="PS51257">
    <property type="entry name" value="PROKAR_LIPOPROTEIN"/>
    <property type="match status" value="1"/>
</dbReference>
<name>A0A512B4C6_9BACT</name>
<dbReference type="Proteomes" id="UP000321532">
    <property type="component" value="Unassembled WGS sequence"/>
</dbReference>